<keyword evidence="4" id="KW-1185">Reference proteome</keyword>
<sequence length="316" mass="34792">MRWIADPVVPGFEWARIALPRAAKVPGDPEGLLTASLIRPHPPRRRRALLYLHGWSDCFYQAHLSDEVESWGMDFHALELRRYGRNLVDGQMAGWIPDLADYDQEINAAMSLIGADHDEVTLMGHSTGGLILPLWMARHPHRASGIILNSPWIDLQGSTMTRLMAGPVTRAVSQASATTVLPLPSHDNYSRSVRREFGGEWAIPFQKSHGDAFVVRAGWLNAVLAGHAMVEQGLGIEVPILTLLSARSDLSATWSETMRGADTVLDVSRLAAASVHLGRHLTLVRVTGGLHDLVLSAPSVRAGVFAEMRRWVQAYQ</sequence>
<dbReference type="STRING" id="1122997.GCA_000425285_02126"/>
<dbReference type="Gene3D" id="3.40.50.1820">
    <property type="entry name" value="alpha/beta hydrolase"/>
    <property type="match status" value="1"/>
</dbReference>
<accession>A0A448P118</accession>
<organism evidence="3 4">
    <name type="scientific">Acidipropionibacterium jensenii</name>
    <dbReference type="NCBI Taxonomy" id="1749"/>
    <lineage>
        <taxon>Bacteria</taxon>
        <taxon>Bacillati</taxon>
        <taxon>Actinomycetota</taxon>
        <taxon>Actinomycetes</taxon>
        <taxon>Propionibacteriales</taxon>
        <taxon>Propionibacteriaceae</taxon>
        <taxon>Acidipropionibacterium</taxon>
    </lineage>
</organism>
<dbReference type="OrthoDB" id="9801217at2"/>
<evidence type="ECO:0000313" key="4">
    <source>
        <dbReference type="Proteomes" id="UP000277858"/>
    </source>
</evidence>
<dbReference type="GO" id="GO:0016787">
    <property type="term" value="F:hydrolase activity"/>
    <property type="evidence" value="ECO:0007669"/>
    <property type="project" value="UniProtKB-KW"/>
</dbReference>
<dbReference type="Proteomes" id="UP000277858">
    <property type="component" value="Chromosome"/>
</dbReference>
<reference evidence="2" key="3">
    <citation type="journal article" date="2019" name="Microorganisms">
        <title>Red-Brown Pigmentation of Acidipropionibacterium jensenii Is Tied to Haemolytic Activity and cyl-Like Gene Cluster.</title>
        <authorList>
            <person name="Deptula P."/>
            <person name="Loivamaa I."/>
            <person name="Smolander O.P."/>
            <person name="Laine P."/>
            <person name="Roberts R.J."/>
            <person name="Piironen V."/>
            <person name="Paulin L."/>
            <person name="Savijoki K."/>
            <person name="Auvinen P."/>
            <person name="Varmanen P."/>
        </authorList>
    </citation>
    <scope>NUCLEOTIDE SEQUENCE</scope>
    <source>
        <strain evidence="2">JS280</strain>
    </source>
</reference>
<evidence type="ECO:0000313" key="2">
    <source>
        <dbReference type="EMBL" id="AZZ38804.1"/>
    </source>
</evidence>
<keyword evidence="3" id="KW-0378">Hydrolase</keyword>
<protein>
    <submittedName>
        <fullName evidence="2 3">Alpha/beta hydrolase</fullName>
    </submittedName>
</protein>
<dbReference type="InterPro" id="IPR029058">
    <property type="entry name" value="AB_hydrolase_fold"/>
</dbReference>
<dbReference type="SUPFAM" id="SSF53474">
    <property type="entry name" value="alpha/beta-Hydrolases"/>
    <property type="match status" value="1"/>
</dbReference>
<dbReference type="RefSeq" id="WP_028703965.1">
    <property type="nucleotide sequence ID" value="NZ_CP025570.1"/>
</dbReference>
<dbReference type="Pfam" id="PF12146">
    <property type="entry name" value="Hydrolase_4"/>
    <property type="match status" value="1"/>
</dbReference>
<dbReference type="KEGG" id="aji:C0Z10_02525"/>
<gene>
    <name evidence="2" type="ORF">C0Z10_02525</name>
    <name evidence="3" type="ORF">NCTC13652_02121</name>
</gene>
<dbReference type="Proteomes" id="UP000285875">
    <property type="component" value="Chromosome"/>
</dbReference>
<evidence type="ECO:0000313" key="3">
    <source>
        <dbReference type="EMBL" id="VEI03907.1"/>
    </source>
</evidence>
<proteinExistence type="predicted"/>
<dbReference type="EMBL" id="CP025570">
    <property type="protein sequence ID" value="AZZ38804.1"/>
    <property type="molecule type" value="Genomic_DNA"/>
</dbReference>
<dbReference type="EMBL" id="LR134473">
    <property type="protein sequence ID" value="VEI03907.1"/>
    <property type="molecule type" value="Genomic_DNA"/>
</dbReference>
<reference evidence="5" key="1">
    <citation type="submission" date="2017-12" db="EMBL/GenBank/DDBJ databases">
        <title>Whole genome sequencing of Acidipropionibacterium jensenii strains JS279 and JS280.</title>
        <authorList>
            <person name="Deptula P."/>
            <person name="Laine P."/>
            <person name="Smolander O.-P."/>
            <person name="Paulin L."/>
            <person name="Auvinen P."/>
            <person name="Varmanen P."/>
        </authorList>
    </citation>
    <scope>NUCLEOTIDE SEQUENCE [LARGE SCALE GENOMIC DNA]</scope>
    <source>
        <strain evidence="5">JS280</strain>
    </source>
</reference>
<name>A0A448P118_9ACTN</name>
<evidence type="ECO:0000259" key="1">
    <source>
        <dbReference type="Pfam" id="PF12146"/>
    </source>
</evidence>
<evidence type="ECO:0000313" key="5">
    <source>
        <dbReference type="Proteomes" id="UP000285875"/>
    </source>
</evidence>
<dbReference type="AlphaFoldDB" id="A0A448P118"/>
<feature type="domain" description="Serine aminopeptidase S33" evidence="1">
    <location>
        <begin position="46"/>
        <end position="177"/>
    </location>
</feature>
<dbReference type="InterPro" id="IPR022742">
    <property type="entry name" value="Hydrolase_4"/>
</dbReference>
<reference evidence="3 4" key="2">
    <citation type="submission" date="2018-12" db="EMBL/GenBank/DDBJ databases">
        <authorList>
            <consortium name="Pathogen Informatics"/>
        </authorList>
    </citation>
    <scope>NUCLEOTIDE SEQUENCE [LARGE SCALE GENOMIC DNA]</scope>
    <source>
        <strain evidence="3 4">NCTC13652</strain>
    </source>
</reference>